<gene>
    <name evidence="1" type="ORF">Tcan_13676</name>
</gene>
<comment type="caution">
    <text evidence="1">The sequence shown here is derived from an EMBL/GenBank/DDBJ whole genome shotgun (WGS) entry which is preliminary data.</text>
</comment>
<sequence length="136" mass="15809">MQNGDGEYRDPLLRRTEPMQENVPAELIPYVLNAEADDQLEVDVLKTNNILEYIQLNASKESTEVRASLDVQRFLNDEEHRARGIKRRIGQGEYRRKIDELHPDGRFEQNTGDLNNIIRCFAKTISPTNKYTCKNM</sequence>
<dbReference type="AlphaFoldDB" id="A0A0B2VDM4"/>
<accession>A0A0B2VDM4</accession>
<dbReference type="EMBL" id="JPKZ01001900">
    <property type="protein sequence ID" value="KHN79517.1"/>
    <property type="molecule type" value="Genomic_DNA"/>
</dbReference>
<protein>
    <submittedName>
        <fullName evidence="1">Uncharacterized protein</fullName>
    </submittedName>
</protein>
<organism evidence="1 2">
    <name type="scientific">Toxocara canis</name>
    <name type="common">Canine roundworm</name>
    <dbReference type="NCBI Taxonomy" id="6265"/>
    <lineage>
        <taxon>Eukaryota</taxon>
        <taxon>Metazoa</taxon>
        <taxon>Ecdysozoa</taxon>
        <taxon>Nematoda</taxon>
        <taxon>Chromadorea</taxon>
        <taxon>Rhabditida</taxon>
        <taxon>Spirurina</taxon>
        <taxon>Ascaridomorpha</taxon>
        <taxon>Ascaridoidea</taxon>
        <taxon>Toxocaridae</taxon>
        <taxon>Toxocara</taxon>
    </lineage>
</organism>
<keyword evidence="2" id="KW-1185">Reference proteome</keyword>
<name>A0A0B2VDM4_TOXCA</name>
<evidence type="ECO:0000313" key="1">
    <source>
        <dbReference type="EMBL" id="KHN79517.1"/>
    </source>
</evidence>
<reference evidence="1 2" key="1">
    <citation type="submission" date="2014-11" db="EMBL/GenBank/DDBJ databases">
        <title>Genetic blueprint of the zoonotic pathogen Toxocara canis.</title>
        <authorList>
            <person name="Zhu X.-Q."/>
            <person name="Korhonen P.K."/>
            <person name="Cai H."/>
            <person name="Young N.D."/>
            <person name="Nejsum P."/>
            <person name="von Samson-Himmelstjerna G."/>
            <person name="Boag P.R."/>
            <person name="Tan P."/>
            <person name="Li Q."/>
            <person name="Min J."/>
            <person name="Yang Y."/>
            <person name="Wang X."/>
            <person name="Fang X."/>
            <person name="Hall R.S."/>
            <person name="Hofmann A."/>
            <person name="Sternberg P.W."/>
            <person name="Jex A.R."/>
            <person name="Gasser R.B."/>
        </authorList>
    </citation>
    <scope>NUCLEOTIDE SEQUENCE [LARGE SCALE GENOMIC DNA]</scope>
    <source>
        <strain evidence="1">PN_DK_2014</strain>
    </source>
</reference>
<evidence type="ECO:0000313" key="2">
    <source>
        <dbReference type="Proteomes" id="UP000031036"/>
    </source>
</evidence>
<proteinExistence type="predicted"/>
<dbReference type="Proteomes" id="UP000031036">
    <property type="component" value="Unassembled WGS sequence"/>
</dbReference>